<evidence type="ECO:0000313" key="4">
    <source>
        <dbReference type="EMBL" id="RUO34218.1"/>
    </source>
</evidence>
<accession>A0A432WKD3</accession>
<evidence type="ECO:0000259" key="3">
    <source>
        <dbReference type="Pfam" id="PF03703"/>
    </source>
</evidence>
<proteinExistence type="predicted"/>
<dbReference type="Pfam" id="PF03703">
    <property type="entry name" value="bPH_2"/>
    <property type="match status" value="1"/>
</dbReference>
<keyword evidence="2" id="KW-0472">Membrane</keyword>
<evidence type="ECO:0000256" key="2">
    <source>
        <dbReference type="SAM" id="Phobius"/>
    </source>
</evidence>
<dbReference type="EMBL" id="PIPM01000004">
    <property type="protein sequence ID" value="RUO34218.1"/>
    <property type="molecule type" value="Genomic_DNA"/>
</dbReference>
<feature type="transmembrane region" description="Helical" evidence="2">
    <location>
        <begin position="21"/>
        <end position="39"/>
    </location>
</feature>
<protein>
    <recommendedName>
        <fullName evidence="3">YdbS-like PH domain-containing protein</fullName>
    </recommendedName>
</protein>
<dbReference type="PANTHER" id="PTHR34473">
    <property type="entry name" value="UPF0699 TRANSMEMBRANE PROTEIN YDBS"/>
    <property type="match status" value="1"/>
</dbReference>
<evidence type="ECO:0000313" key="5">
    <source>
        <dbReference type="Proteomes" id="UP000288405"/>
    </source>
</evidence>
<dbReference type="RefSeq" id="WP_126776636.1">
    <property type="nucleotide sequence ID" value="NZ_PIPM01000004.1"/>
</dbReference>
<sequence>MQEPNWQAVSPKYTHLLRIDKTLFVLMLVIPLTVAVVFVERIPLWVGYIGWGSLLLIWLGMVFLWAPRRYRVTAYAVLPEEVHFRVGALWLRHTAVTHNRIQHLEIEQSPFERLLGLSRLIIFTAGGSGADLILPGLPVDRATSLRDDLLKIIREEPQLDEPITVAGKTESAESQRDTGTSL</sequence>
<organism evidence="4 5">
    <name type="scientific">Aliidiomarina sanyensis</name>
    <dbReference type="NCBI Taxonomy" id="1249555"/>
    <lineage>
        <taxon>Bacteria</taxon>
        <taxon>Pseudomonadati</taxon>
        <taxon>Pseudomonadota</taxon>
        <taxon>Gammaproteobacteria</taxon>
        <taxon>Alteromonadales</taxon>
        <taxon>Idiomarinaceae</taxon>
        <taxon>Aliidiomarina</taxon>
    </lineage>
</organism>
<dbReference type="InterPro" id="IPR005182">
    <property type="entry name" value="YdbS-like_PH"/>
</dbReference>
<reference evidence="4 5" key="1">
    <citation type="journal article" date="2011" name="Front. Microbiol.">
        <title>Genomic signatures of strain selection and enhancement in Bacillus atrophaeus var. globigii, a historical biowarfare simulant.</title>
        <authorList>
            <person name="Gibbons H.S."/>
            <person name="Broomall S.M."/>
            <person name="McNew L.A."/>
            <person name="Daligault H."/>
            <person name="Chapman C."/>
            <person name="Bruce D."/>
            <person name="Karavis M."/>
            <person name="Krepps M."/>
            <person name="McGregor P.A."/>
            <person name="Hong C."/>
            <person name="Park K.H."/>
            <person name="Akmal A."/>
            <person name="Feldman A."/>
            <person name="Lin J.S."/>
            <person name="Chang W.E."/>
            <person name="Higgs B.W."/>
            <person name="Demirev P."/>
            <person name="Lindquist J."/>
            <person name="Liem A."/>
            <person name="Fochler E."/>
            <person name="Read T.D."/>
            <person name="Tapia R."/>
            <person name="Johnson S."/>
            <person name="Bishop-Lilly K.A."/>
            <person name="Detter C."/>
            <person name="Han C."/>
            <person name="Sozhamannan S."/>
            <person name="Rosenzweig C.N."/>
            <person name="Skowronski E.W."/>
        </authorList>
    </citation>
    <scope>NUCLEOTIDE SEQUENCE [LARGE SCALE GENOMIC DNA]</scope>
    <source>
        <strain evidence="4 5">GYP-17</strain>
    </source>
</reference>
<keyword evidence="2" id="KW-0812">Transmembrane</keyword>
<evidence type="ECO:0000256" key="1">
    <source>
        <dbReference type="SAM" id="MobiDB-lite"/>
    </source>
</evidence>
<dbReference type="OrthoDB" id="1750577at2"/>
<feature type="region of interest" description="Disordered" evidence="1">
    <location>
        <begin position="163"/>
        <end position="182"/>
    </location>
</feature>
<keyword evidence="2" id="KW-1133">Transmembrane helix</keyword>
<name>A0A432WKD3_9GAMM</name>
<keyword evidence="5" id="KW-1185">Reference proteome</keyword>
<feature type="domain" description="YdbS-like PH" evidence="3">
    <location>
        <begin position="70"/>
        <end position="147"/>
    </location>
</feature>
<gene>
    <name evidence="4" type="ORF">CWE11_05680</name>
</gene>
<dbReference type="AlphaFoldDB" id="A0A432WKD3"/>
<comment type="caution">
    <text evidence="4">The sequence shown here is derived from an EMBL/GenBank/DDBJ whole genome shotgun (WGS) entry which is preliminary data.</text>
</comment>
<dbReference type="Proteomes" id="UP000288405">
    <property type="component" value="Unassembled WGS sequence"/>
</dbReference>
<dbReference type="PANTHER" id="PTHR34473:SF2">
    <property type="entry name" value="UPF0699 TRANSMEMBRANE PROTEIN YDBT"/>
    <property type="match status" value="1"/>
</dbReference>
<feature type="transmembrane region" description="Helical" evidence="2">
    <location>
        <begin position="45"/>
        <end position="66"/>
    </location>
</feature>